<organism evidence="3 4">
    <name type="scientific">Geoglobus ahangari</name>
    <dbReference type="NCBI Taxonomy" id="113653"/>
    <lineage>
        <taxon>Archaea</taxon>
        <taxon>Methanobacteriati</taxon>
        <taxon>Methanobacteriota</taxon>
        <taxon>Archaeoglobi</taxon>
        <taxon>Archaeoglobales</taxon>
        <taxon>Archaeoglobaceae</taxon>
        <taxon>Geoglobus</taxon>
    </lineage>
</organism>
<keyword evidence="4" id="KW-1185">Reference proteome</keyword>
<dbReference type="KEGG" id="gah:GAH_00270"/>
<dbReference type="STRING" id="113653.GAH_00270"/>
<dbReference type="GeneID" id="24802856"/>
<evidence type="ECO:0000259" key="2">
    <source>
        <dbReference type="Pfam" id="PF04457"/>
    </source>
</evidence>
<comment type="similarity">
    <text evidence="1">Belongs to the UPF0248 family.</text>
</comment>
<name>A0A0F7DC80_9EURY</name>
<dbReference type="RefSeq" id="WP_048094346.1">
    <property type="nucleotide sequence ID" value="NZ_CP011267.1"/>
</dbReference>
<dbReference type="AlphaFoldDB" id="A0A0F7DC80"/>
<accession>A0A0F7DC80</accession>
<protein>
    <recommendedName>
        <fullName evidence="1">UPF0248 protein GAH_00270</fullName>
    </recommendedName>
</protein>
<feature type="domain" description="MJ1316 RNA cyclic group end recognition" evidence="2">
    <location>
        <begin position="4"/>
        <end position="75"/>
    </location>
</feature>
<evidence type="ECO:0000256" key="1">
    <source>
        <dbReference type="HAMAP-Rule" id="MF_01245"/>
    </source>
</evidence>
<dbReference type="InterPro" id="IPR040459">
    <property type="entry name" value="MJ1316"/>
</dbReference>
<sequence>MRYSIKNILDRLKWHPDYDFEKVVVRYVDRPKGISEISGSDITDVGHKFIYTHTSAIPHHRVVEILYSGEVVWRKG</sequence>
<evidence type="ECO:0000313" key="4">
    <source>
        <dbReference type="Proteomes" id="UP000034723"/>
    </source>
</evidence>
<dbReference type="HAMAP" id="MF_01245">
    <property type="entry name" value="UPF0248"/>
    <property type="match status" value="1"/>
</dbReference>
<gene>
    <name evidence="3" type="ORF">GAH_00270</name>
</gene>
<evidence type="ECO:0000313" key="3">
    <source>
        <dbReference type="EMBL" id="AKG92376.1"/>
    </source>
</evidence>
<dbReference type="InterPro" id="IPR007547">
    <property type="entry name" value="UPF0248"/>
</dbReference>
<proteinExistence type="inferred from homology"/>
<reference evidence="3 4" key="1">
    <citation type="submission" date="2015-04" db="EMBL/GenBank/DDBJ databases">
        <title>The complete genome sequence of the hyperthermophilic, obligate iron-reducing archaeon Geoglobus ahangari strain 234T.</title>
        <authorList>
            <person name="Manzella M.P."/>
            <person name="Holmes D.E."/>
            <person name="Rocheleau J.M."/>
            <person name="Chung A."/>
            <person name="Reguera G."/>
            <person name="Kashefi K."/>
        </authorList>
    </citation>
    <scope>NUCLEOTIDE SEQUENCE [LARGE SCALE GENOMIC DNA]</scope>
    <source>
        <strain evidence="3 4">234</strain>
    </source>
</reference>
<dbReference type="Proteomes" id="UP000034723">
    <property type="component" value="Chromosome"/>
</dbReference>
<dbReference type="InParanoid" id="A0A0F7DC80"/>
<dbReference type="HOGENOM" id="CLU_172276_2_0_2"/>
<dbReference type="Pfam" id="PF04457">
    <property type="entry name" value="MJ1316"/>
    <property type="match status" value="1"/>
</dbReference>
<dbReference type="EMBL" id="CP011267">
    <property type="protein sequence ID" value="AKG92376.1"/>
    <property type="molecule type" value="Genomic_DNA"/>
</dbReference>